<comment type="caution">
    <text evidence="1">The sequence shown here is derived from an EMBL/GenBank/DDBJ whole genome shotgun (WGS) entry which is preliminary data.</text>
</comment>
<dbReference type="AlphaFoldDB" id="A0A2H3KEL2"/>
<organism evidence="1">
    <name type="scientific">Flavobacterium branchiophilum</name>
    <dbReference type="NCBI Taxonomy" id="55197"/>
    <lineage>
        <taxon>Bacteria</taxon>
        <taxon>Pseudomonadati</taxon>
        <taxon>Bacteroidota</taxon>
        <taxon>Flavobacteriia</taxon>
        <taxon>Flavobacteriales</taxon>
        <taxon>Flavobacteriaceae</taxon>
        <taxon>Flavobacterium</taxon>
    </lineage>
</organism>
<proteinExistence type="predicted"/>
<protein>
    <submittedName>
        <fullName evidence="1">Uncharacterized protein</fullName>
    </submittedName>
</protein>
<sequence>MQKTYKTMEDFSIIKVNSVIDPPFSLNFCDFVNCPVCDYEIDVFDIILDSNTTVNCDACEHTIKFECVKI</sequence>
<reference evidence="1" key="1">
    <citation type="submission" date="2017-09" db="EMBL/GenBank/DDBJ databases">
        <title>Whole genomes of Flavobacteriaceae.</title>
        <authorList>
            <person name="Stine C."/>
            <person name="Li C."/>
            <person name="Tadesse D."/>
        </authorList>
    </citation>
    <scope>NUCLEOTIDE SEQUENCE [LARGE SCALE GENOMIC DNA]</scope>
    <source>
        <strain evidence="1">ATCC 35036</strain>
    </source>
</reference>
<accession>A0A2H3KEL2</accession>
<dbReference type="EMBL" id="PCMW01000008">
    <property type="protein sequence ID" value="PDS26733.1"/>
    <property type="molecule type" value="Genomic_DNA"/>
</dbReference>
<name>A0A2H3KEL2_9FLAO</name>
<evidence type="ECO:0000313" key="1">
    <source>
        <dbReference type="EMBL" id="PDS26733.1"/>
    </source>
</evidence>
<dbReference type="Proteomes" id="UP000220828">
    <property type="component" value="Unassembled WGS sequence"/>
</dbReference>
<gene>
    <name evidence="1" type="ORF">B0A77_01745</name>
</gene>